<organism evidence="2 3">
    <name type="scientific">Methylobrevis pamukkalensis</name>
    <dbReference type="NCBI Taxonomy" id="1439726"/>
    <lineage>
        <taxon>Bacteria</taxon>
        <taxon>Pseudomonadati</taxon>
        <taxon>Pseudomonadota</taxon>
        <taxon>Alphaproteobacteria</taxon>
        <taxon>Hyphomicrobiales</taxon>
        <taxon>Pleomorphomonadaceae</taxon>
        <taxon>Methylobrevis</taxon>
    </lineage>
</organism>
<dbReference type="OrthoDB" id="7677847at2"/>
<comment type="caution">
    <text evidence="2">The sequence shown here is derived from an EMBL/GenBank/DDBJ whole genome shotgun (WGS) entry which is preliminary data.</text>
</comment>
<gene>
    <name evidence="2" type="ORF">A6302_03353</name>
</gene>
<name>A0A1E3GZ64_9HYPH</name>
<protein>
    <submittedName>
        <fullName evidence="2">Uncharacterized protein</fullName>
    </submittedName>
</protein>
<evidence type="ECO:0000256" key="1">
    <source>
        <dbReference type="SAM" id="MobiDB-lite"/>
    </source>
</evidence>
<sequence>MRKRHHLMKANLQVNLAVLDTAHQIAETLMRQTAQEVERTRTPQIYGAPHARPQPTASARGIALDRSL</sequence>
<dbReference type="Proteomes" id="UP000094622">
    <property type="component" value="Unassembled WGS sequence"/>
</dbReference>
<evidence type="ECO:0000313" key="2">
    <source>
        <dbReference type="EMBL" id="ODN69333.1"/>
    </source>
</evidence>
<reference evidence="2 3" key="1">
    <citation type="submission" date="2016-07" db="EMBL/GenBank/DDBJ databases">
        <title>Draft Genome Sequence of Methylobrevis pamukkalensis PK2.</title>
        <authorList>
            <person name="Vasilenko O.V."/>
            <person name="Doronina N.V."/>
            <person name="Shmareva M.N."/>
            <person name="Tarlachkov S.V."/>
            <person name="Mustakhimov I."/>
            <person name="Trotsenko Y.A."/>
        </authorList>
    </citation>
    <scope>NUCLEOTIDE SEQUENCE [LARGE SCALE GENOMIC DNA]</scope>
    <source>
        <strain evidence="2 3">PK2</strain>
    </source>
</reference>
<keyword evidence="3" id="KW-1185">Reference proteome</keyword>
<dbReference type="EMBL" id="MCRJ01000096">
    <property type="protein sequence ID" value="ODN69333.1"/>
    <property type="molecule type" value="Genomic_DNA"/>
</dbReference>
<dbReference type="AlphaFoldDB" id="A0A1E3GZ64"/>
<evidence type="ECO:0000313" key="3">
    <source>
        <dbReference type="Proteomes" id="UP000094622"/>
    </source>
</evidence>
<feature type="region of interest" description="Disordered" evidence="1">
    <location>
        <begin position="44"/>
        <end position="68"/>
    </location>
</feature>
<accession>A0A1E3GZ64</accession>
<proteinExistence type="predicted"/>
<dbReference type="RefSeq" id="WP_069307721.1">
    <property type="nucleotide sequence ID" value="NZ_MCRJ01000096.1"/>
</dbReference>